<organism evidence="1 2">
    <name type="scientific">Allacma fusca</name>
    <dbReference type="NCBI Taxonomy" id="39272"/>
    <lineage>
        <taxon>Eukaryota</taxon>
        <taxon>Metazoa</taxon>
        <taxon>Ecdysozoa</taxon>
        <taxon>Arthropoda</taxon>
        <taxon>Hexapoda</taxon>
        <taxon>Collembola</taxon>
        <taxon>Symphypleona</taxon>
        <taxon>Sminthuridae</taxon>
        <taxon>Allacma</taxon>
    </lineage>
</organism>
<gene>
    <name evidence="1" type="ORF">AFUS01_LOCUS35137</name>
</gene>
<keyword evidence="2" id="KW-1185">Reference proteome</keyword>
<evidence type="ECO:0000313" key="1">
    <source>
        <dbReference type="EMBL" id="CAG7825011.1"/>
    </source>
</evidence>
<dbReference type="AlphaFoldDB" id="A0A8J2PRQ0"/>
<name>A0A8J2PRQ0_9HEXA</name>
<sequence>MLQGFKPLLRLQSKILRNSRAASTVVEQIDFSSRQENITQSVKLLTDAESFRFQSYLPQILEDIGSLP</sequence>
<comment type="caution">
    <text evidence="1">The sequence shown here is derived from an EMBL/GenBank/DDBJ whole genome shotgun (WGS) entry which is preliminary data.</text>
</comment>
<proteinExistence type="predicted"/>
<accession>A0A8J2PRQ0</accession>
<dbReference type="Proteomes" id="UP000708208">
    <property type="component" value="Unassembled WGS sequence"/>
</dbReference>
<dbReference type="EMBL" id="CAJVCH010534581">
    <property type="protein sequence ID" value="CAG7825011.1"/>
    <property type="molecule type" value="Genomic_DNA"/>
</dbReference>
<reference evidence="1" key="1">
    <citation type="submission" date="2021-06" db="EMBL/GenBank/DDBJ databases">
        <authorList>
            <person name="Hodson N. C."/>
            <person name="Mongue J. A."/>
            <person name="Jaron S. K."/>
        </authorList>
    </citation>
    <scope>NUCLEOTIDE SEQUENCE</scope>
</reference>
<evidence type="ECO:0000313" key="2">
    <source>
        <dbReference type="Proteomes" id="UP000708208"/>
    </source>
</evidence>
<protein>
    <submittedName>
        <fullName evidence="1">Uncharacterized protein</fullName>
    </submittedName>
</protein>